<feature type="region of interest" description="Disordered" evidence="1">
    <location>
        <begin position="1"/>
        <end position="33"/>
    </location>
</feature>
<dbReference type="AlphaFoldDB" id="A0A8K0S4M8"/>
<evidence type="ECO:0000256" key="1">
    <source>
        <dbReference type="SAM" id="MobiDB-lite"/>
    </source>
</evidence>
<name>A0A8K0S4M8_9HYPO</name>
<gene>
    <name evidence="2" type="ORF">BKA59DRAFT_451611</name>
</gene>
<organism evidence="2 3">
    <name type="scientific">Fusarium tricinctum</name>
    <dbReference type="NCBI Taxonomy" id="61284"/>
    <lineage>
        <taxon>Eukaryota</taxon>
        <taxon>Fungi</taxon>
        <taxon>Dikarya</taxon>
        <taxon>Ascomycota</taxon>
        <taxon>Pezizomycotina</taxon>
        <taxon>Sordariomycetes</taxon>
        <taxon>Hypocreomycetidae</taxon>
        <taxon>Hypocreales</taxon>
        <taxon>Nectriaceae</taxon>
        <taxon>Fusarium</taxon>
        <taxon>Fusarium tricinctum species complex</taxon>
    </lineage>
</organism>
<keyword evidence="3" id="KW-1185">Reference proteome</keyword>
<evidence type="ECO:0000313" key="2">
    <source>
        <dbReference type="EMBL" id="KAH7257575.1"/>
    </source>
</evidence>
<feature type="region of interest" description="Disordered" evidence="1">
    <location>
        <begin position="55"/>
        <end position="81"/>
    </location>
</feature>
<dbReference type="Proteomes" id="UP000813427">
    <property type="component" value="Unassembled WGS sequence"/>
</dbReference>
<accession>A0A8K0S4M8</accession>
<feature type="compositionally biased region" description="Polar residues" evidence="1">
    <location>
        <begin position="1"/>
        <end position="18"/>
    </location>
</feature>
<sequence>MSVHKNSSLKLVNQQSKSGVGDSDASNKREARAGNVVTGALAWQRDAGMQGERWLINKPPEAGGPPGGYAPGPGPSDRRWAGGSSSARAWVLIELGVLSTNKLFLIRVIPPHDFVEIREWHYCDQRKTSCCSYVPRCKKDEPRGLDGPMQANKDGFKQTAGTLAEQRAMGVAVGVGMFAPAKQNLPCAEQLALMTRVTAQTQPTIRRNSHAYRRILLSTSPMSHSLKASVQNGLF</sequence>
<proteinExistence type="predicted"/>
<comment type="caution">
    <text evidence="2">The sequence shown here is derived from an EMBL/GenBank/DDBJ whole genome shotgun (WGS) entry which is preliminary data.</text>
</comment>
<reference evidence="2" key="1">
    <citation type="journal article" date="2021" name="Nat. Commun.">
        <title>Genetic determinants of endophytism in the Arabidopsis root mycobiome.</title>
        <authorList>
            <person name="Mesny F."/>
            <person name="Miyauchi S."/>
            <person name="Thiergart T."/>
            <person name="Pickel B."/>
            <person name="Atanasova L."/>
            <person name="Karlsson M."/>
            <person name="Huettel B."/>
            <person name="Barry K.W."/>
            <person name="Haridas S."/>
            <person name="Chen C."/>
            <person name="Bauer D."/>
            <person name="Andreopoulos W."/>
            <person name="Pangilinan J."/>
            <person name="LaButti K."/>
            <person name="Riley R."/>
            <person name="Lipzen A."/>
            <person name="Clum A."/>
            <person name="Drula E."/>
            <person name="Henrissat B."/>
            <person name="Kohler A."/>
            <person name="Grigoriev I.V."/>
            <person name="Martin F.M."/>
            <person name="Hacquard S."/>
        </authorList>
    </citation>
    <scope>NUCLEOTIDE SEQUENCE</scope>
    <source>
        <strain evidence="2">MPI-SDFR-AT-0068</strain>
    </source>
</reference>
<dbReference type="EMBL" id="JAGPXF010000002">
    <property type="protein sequence ID" value="KAH7257575.1"/>
    <property type="molecule type" value="Genomic_DNA"/>
</dbReference>
<protein>
    <submittedName>
        <fullName evidence="2">Uncharacterized protein</fullName>
    </submittedName>
</protein>
<evidence type="ECO:0000313" key="3">
    <source>
        <dbReference type="Proteomes" id="UP000813427"/>
    </source>
</evidence>